<gene>
    <name evidence="1" type="ORF">MBHS_01100</name>
</gene>
<dbReference type="EMBL" id="FMSV02000179">
    <property type="protein sequence ID" value="SEH05247.1"/>
    <property type="molecule type" value="Genomic_DNA"/>
</dbReference>
<accession>A0A1H6F512</accession>
<dbReference type="Proteomes" id="UP000236724">
    <property type="component" value="Unassembled WGS sequence"/>
</dbReference>
<dbReference type="AlphaFoldDB" id="A0A1H6F512"/>
<evidence type="ECO:0000313" key="1">
    <source>
        <dbReference type="EMBL" id="SEH05247.1"/>
    </source>
</evidence>
<organism evidence="1 2">
    <name type="scientific">Candidatus Venteria ishoeyi</name>
    <dbReference type="NCBI Taxonomy" id="1899563"/>
    <lineage>
        <taxon>Bacteria</taxon>
        <taxon>Pseudomonadati</taxon>
        <taxon>Pseudomonadota</taxon>
        <taxon>Gammaproteobacteria</taxon>
        <taxon>Thiotrichales</taxon>
        <taxon>Thiotrichaceae</taxon>
        <taxon>Venteria</taxon>
    </lineage>
</organism>
<proteinExistence type="predicted"/>
<protein>
    <submittedName>
        <fullName evidence="1">Uncharacterized protein</fullName>
    </submittedName>
</protein>
<keyword evidence="2" id="KW-1185">Reference proteome</keyword>
<evidence type="ECO:0000313" key="2">
    <source>
        <dbReference type="Proteomes" id="UP000236724"/>
    </source>
</evidence>
<reference evidence="1 2" key="1">
    <citation type="submission" date="2016-10" db="EMBL/GenBank/DDBJ databases">
        <authorList>
            <person name="de Groot N.N."/>
        </authorList>
    </citation>
    <scope>NUCLEOTIDE SEQUENCE [LARGE SCALE GENOMIC DNA]</scope>
    <source>
        <strain evidence="1">MBHS1</strain>
    </source>
</reference>
<sequence length="32" mass="4043">MKLKRHRHFVKDFRKVNLADAQFDKFIHKIKF</sequence>
<name>A0A1H6F512_9GAMM</name>